<evidence type="ECO:0000313" key="11">
    <source>
        <dbReference type="Proteomes" id="UP000612349"/>
    </source>
</evidence>
<dbReference type="SUPFAM" id="SSF56801">
    <property type="entry name" value="Acetyl-CoA synthetase-like"/>
    <property type="match status" value="1"/>
</dbReference>
<organism evidence="10 11">
    <name type="scientific">Croceicoccus mobilis</name>
    <dbReference type="NCBI Taxonomy" id="1703339"/>
    <lineage>
        <taxon>Bacteria</taxon>
        <taxon>Pseudomonadati</taxon>
        <taxon>Pseudomonadota</taxon>
        <taxon>Alphaproteobacteria</taxon>
        <taxon>Sphingomonadales</taxon>
        <taxon>Erythrobacteraceae</taxon>
        <taxon>Croceicoccus</taxon>
    </lineage>
</organism>
<evidence type="ECO:0000256" key="2">
    <source>
        <dbReference type="ARBA" id="ARBA00022598"/>
    </source>
</evidence>
<keyword evidence="3" id="KW-0276">Fatty acid metabolism</keyword>
<keyword evidence="11" id="KW-1185">Reference proteome</keyword>
<gene>
    <name evidence="10" type="ORF">GCM10010990_28690</name>
</gene>
<dbReference type="Gene3D" id="3.30.300.30">
    <property type="match status" value="1"/>
</dbReference>
<reference evidence="10" key="2">
    <citation type="submission" date="2020-09" db="EMBL/GenBank/DDBJ databases">
        <authorList>
            <person name="Sun Q."/>
            <person name="Zhou Y."/>
        </authorList>
    </citation>
    <scope>NUCLEOTIDE SEQUENCE</scope>
    <source>
        <strain evidence="10">CGMCC 1.15360</strain>
    </source>
</reference>
<feature type="domain" description="AMP-dependent synthetase/ligase" evidence="8">
    <location>
        <begin position="28"/>
        <end position="405"/>
    </location>
</feature>
<dbReference type="GO" id="GO:0016874">
    <property type="term" value="F:ligase activity"/>
    <property type="evidence" value="ECO:0007669"/>
    <property type="project" value="UniProtKB-KW"/>
</dbReference>
<evidence type="ECO:0000259" key="8">
    <source>
        <dbReference type="Pfam" id="PF00501"/>
    </source>
</evidence>
<dbReference type="CDD" id="cd12118">
    <property type="entry name" value="ttLC_FACS_AEE21_like"/>
    <property type="match status" value="1"/>
</dbReference>
<evidence type="ECO:0000256" key="3">
    <source>
        <dbReference type="ARBA" id="ARBA00022832"/>
    </source>
</evidence>
<dbReference type="PANTHER" id="PTHR43859:SF4">
    <property type="entry name" value="BUTANOATE--COA LIGASE AAE1-RELATED"/>
    <property type="match status" value="1"/>
</dbReference>
<protein>
    <recommendedName>
        <fullName evidence="7">3-methylmercaptopropionyl-CoA ligase</fullName>
        <ecNumber evidence="6">6.2.1.44</ecNumber>
    </recommendedName>
</protein>
<dbReference type="NCBIfam" id="NF006020">
    <property type="entry name" value="PRK08162.1"/>
    <property type="match status" value="1"/>
</dbReference>
<evidence type="ECO:0000256" key="6">
    <source>
        <dbReference type="ARBA" id="ARBA00066616"/>
    </source>
</evidence>
<dbReference type="Proteomes" id="UP000612349">
    <property type="component" value="Unassembled WGS sequence"/>
</dbReference>
<feature type="domain" description="AMP-binding enzyme C-terminal" evidence="9">
    <location>
        <begin position="455"/>
        <end position="529"/>
    </location>
</feature>
<dbReference type="Pfam" id="PF00501">
    <property type="entry name" value="AMP-binding"/>
    <property type="match status" value="1"/>
</dbReference>
<dbReference type="Pfam" id="PF13193">
    <property type="entry name" value="AMP-binding_C"/>
    <property type="match status" value="1"/>
</dbReference>
<dbReference type="InterPro" id="IPR045851">
    <property type="entry name" value="AMP-bd_C_sf"/>
</dbReference>
<reference evidence="10" key="1">
    <citation type="journal article" date="2014" name="Int. J. Syst. Evol. Microbiol.">
        <title>Complete genome sequence of Corynebacterium casei LMG S-19264T (=DSM 44701T), isolated from a smear-ripened cheese.</title>
        <authorList>
            <consortium name="US DOE Joint Genome Institute (JGI-PGF)"/>
            <person name="Walter F."/>
            <person name="Albersmeier A."/>
            <person name="Kalinowski J."/>
            <person name="Ruckert C."/>
        </authorList>
    </citation>
    <scope>NUCLEOTIDE SEQUENCE</scope>
    <source>
        <strain evidence="10">CGMCC 1.15360</strain>
    </source>
</reference>
<dbReference type="GO" id="GO:0006631">
    <property type="term" value="P:fatty acid metabolic process"/>
    <property type="evidence" value="ECO:0007669"/>
    <property type="project" value="UniProtKB-KW"/>
</dbReference>
<dbReference type="PANTHER" id="PTHR43859">
    <property type="entry name" value="ACYL-ACTIVATING ENZYME"/>
    <property type="match status" value="1"/>
</dbReference>
<evidence type="ECO:0000256" key="1">
    <source>
        <dbReference type="ARBA" id="ARBA00006432"/>
    </source>
</evidence>
<evidence type="ECO:0000256" key="4">
    <source>
        <dbReference type="ARBA" id="ARBA00023098"/>
    </source>
</evidence>
<dbReference type="InterPro" id="IPR020845">
    <property type="entry name" value="AMP-binding_CS"/>
</dbReference>
<dbReference type="Gene3D" id="3.40.50.12780">
    <property type="entry name" value="N-terminal domain of ligase-like"/>
    <property type="match status" value="1"/>
</dbReference>
<name>A0A916Z6J2_9SPHN</name>
<dbReference type="AlphaFoldDB" id="A0A916Z6J2"/>
<sequence>MNIAHAPTAGDARKAHFTPLSPISFLPRTALAFPDHVAIVHGDLRQTWSETYRRCRQLASAFRGRGIGKGDVIAVIAPNIPAMYEAHFAVPMAGAILNTLNTRLKAAEIAFQLRHGGARVLLVDREFSELVASALRDFEDPPLVIDVLDETYDGAGQAIGATDYERLLAEGSDDFEADLPEDECEPISLNYTSGTTGDPKGVVTHHRGAHLNALSQIVTWSMPQNPVYLWTLPMFHCNGWCFPWAVAIQGGTNICVRRVEPARVVDLIELHGVSHMCGAPIVYSMLVDELERRGRVLSSRVDCMIAGAAPPSALIEAGDRMGFDFLHVYGLTEVYGPAAVCVKQPGWADMPVEDRARLNARQGMAMVSQEAMCVLDPEKMEPVPADGETQGEIMFRGNATLLGYLNNPEATAAAFGGGWFHTGDIAVVDPDGYVRITDRSKDVIISGGENISSLEVEDVLHKHPAVSVAAVVAMPHEKWGEVPCAFIELRAGEKAEPSELQQFCRERLAAFKVPKVFSFEELPKTSTGKVQKAILRDAAGRLVPPA</sequence>
<dbReference type="InterPro" id="IPR042099">
    <property type="entry name" value="ANL_N_sf"/>
</dbReference>
<keyword evidence="2" id="KW-0436">Ligase</keyword>
<comment type="similarity">
    <text evidence="1">Belongs to the ATP-dependent AMP-binding enzyme family.</text>
</comment>
<proteinExistence type="inferred from homology"/>
<dbReference type="EC" id="6.2.1.44" evidence="6"/>
<dbReference type="FunFam" id="3.30.300.30:FF:000008">
    <property type="entry name" value="2,3-dihydroxybenzoate-AMP ligase"/>
    <property type="match status" value="1"/>
</dbReference>
<evidence type="ECO:0000256" key="5">
    <source>
        <dbReference type="ARBA" id="ARBA00051915"/>
    </source>
</evidence>
<accession>A0A916Z6J2</accession>
<dbReference type="EMBL" id="BMIP01000007">
    <property type="protein sequence ID" value="GGD77242.1"/>
    <property type="molecule type" value="Genomic_DNA"/>
</dbReference>
<dbReference type="InterPro" id="IPR000873">
    <property type="entry name" value="AMP-dep_synth/lig_dom"/>
</dbReference>
<comment type="catalytic activity">
    <reaction evidence="5">
        <text>3-(methylsulfanyl)propanoate + ATP + CoA = 3-(methylsulfanyl)propanoyl-CoA + AMP + diphosphate</text>
        <dbReference type="Rhea" id="RHEA:43052"/>
        <dbReference type="ChEBI" id="CHEBI:30616"/>
        <dbReference type="ChEBI" id="CHEBI:33019"/>
        <dbReference type="ChEBI" id="CHEBI:49016"/>
        <dbReference type="ChEBI" id="CHEBI:57287"/>
        <dbReference type="ChEBI" id="CHEBI:82815"/>
        <dbReference type="ChEBI" id="CHEBI:456215"/>
        <dbReference type="EC" id="6.2.1.44"/>
    </reaction>
    <physiologicalReaction direction="left-to-right" evidence="5">
        <dbReference type="Rhea" id="RHEA:43053"/>
    </physiologicalReaction>
</comment>
<comment type="caution">
    <text evidence="10">The sequence shown here is derived from an EMBL/GenBank/DDBJ whole genome shotgun (WGS) entry which is preliminary data.</text>
</comment>
<dbReference type="OrthoDB" id="9803968at2"/>
<dbReference type="InterPro" id="IPR025110">
    <property type="entry name" value="AMP-bd_C"/>
</dbReference>
<evidence type="ECO:0000259" key="9">
    <source>
        <dbReference type="Pfam" id="PF13193"/>
    </source>
</evidence>
<dbReference type="PROSITE" id="PS00455">
    <property type="entry name" value="AMP_BINDING"/>
    <property type="match status" value="1"/>
</dbReference>
<keyword evidence="4" id="KW-0443">Lipid metabolism</keyword>
<evidence type="ECO:0000256" key="7">
    <source>
        <dbReference type="ARBA" id="ARBA00067668"/>
    </source>
</evidence>
<dbReference type="RefSeq" id="WP_066768978.1">
    <property type="nucleotide sequence ID" value="NZ_BMIP01000007.1"/>
</dbReference>
<evidence type="ECO:0000313" key="10">
    <source>
        <dbReference type="EMBL" id="GGD77242.1"/>
    </source>
</evidence>